<dbReference type="SUPFAM" id="SSF103642">
    <property type="entry name" value="Sec-C motif"/>
    <property type="match status" value="1"/>
</dbReference>
<dbReference type="KEGG" id="bgz:XH91_28065"/>
<dbReference type="AlphaFoldDB" id="A0AAE5X504"/>
<gene>
    <name evidence="1" type="ORF">XH91_28065</name>
</gene>
<name>A0AAE5X504_9BRAD</name>
<dbReference type="Gene3D" id="3.10.450.50">
    <property type="match status" value="1"/>
</dbReference>
<reference evidence="1 2" key="1">
    <citation type="submission" date="2018-06" db="EMBL/GenBank/DDBJ databases">
        <title>Comparative genomics of rhizobia nodulating Arachis hypogaea in China.</title>
        <authorList>
            <person name="Li Y."/>
        </authorList>
    </citation>
    <scope>NUCLEOTIDE SEQUENCE [LARGE SCALE GENOMIC DNA]</scope>
    <source>
        <strain evidence="1 2">CCBAU 51670</strain>
    </source>
</reference>
<evidence type="ECO:0008006" key="3">
    <source>
        <dbReference type="Google" id="ProtNLM"/>
    </source>
</evidence>
<proteinExistence type="predicted"/>
<dbReference type="Proteomes" id="UP000288972">
    <property type="component" value="Chromosome"/>
</dbReference>
<evidence type="ECO:0000313" key="2">
    <source>
        <dbReference type="Proteomes" id="UP000288972"/>
    </source>
</evidence>
<dbReference type="RefSeq" id="WP_128953587.1">
    <property type="nucleotide sequence ID" value="NZ_CP030053.1"/>
</dbReference>
<evidence type="ECO:0000313" key="1">
    <source>
        <dbReference type="EMBL" id="QAU48829.1"/>
    </source>
</evidence>
<sequence>MKTCIFCTHVIGTKEGTRPRAREHIFASWILREFGIKKDEISYSRFESEAGATTTLHLTEQTRFRSHSFDSFLLGSVCNVCNNERLNALEGEVAPALRTLIPGMSAAIPRSLSTAFALWGLKTAFVLTAFLDPPVGKVPLRHGRHVIRGQARLPRGVAVFHRQSPHWRMFFSISNSWVVQAPENARPDIRHYQSAYKCVYQIGHAQFMIQFYPVEGAVVCYDADYCELVGANVAVDAGFPPVPEEIIDNDLFLFALSNEIALGRKVPQKIGPNSLCPCGSSIKYKRCHGAPGGRRLVHEHQGWLNENTTTFSPVRRAKEP</sequence>
<protein>
    <recommendedName>
        <fullName evidence="3">SEC-C domain-containing protein</fullName>
    </recommendedName>
</protein>
<accession>A0AAE5X504</accession>
<dbReference type="EMBL" id="CP030053">
    <property type="protein sequence ID" value="QAU48829.1"/>
    <property type="molecule type" value="Genomic_DNA"/>
</dbReference>
<dbReference type="Pfam" id="PF02810">
    <property type="entry name" value="SEC-C"/>
    <property type="match status" value="1"/>
</dbReference>
<organism evidence="1 2">
    <name type="scientific">Bradyrhizobium guangzhouense</name>
    <dbReference type="NCBI Taxonomy" id="1325095"/>
    <lineage>
        <taxon>Bacteria</taxon>
        <taxon>Pseudomonadati</taxon>
        <taxon>Pseudomonadota</taxon>
        <taxon>Alphaproteobacteria</taxon>
        <taxon>Hyphomicrobiales</taxon>
        <taxon>Nitrobacteraceae</taxon>
        <taxon>Bradyrhizobium</taxon>
    </lineage>
</organism>
<dbReference type="InterPro" id="IPR004027">
    <property type="entry name" value="SEC_C_motif"/>
</dbReference>